<sequence length="331" mass="37114">MIISRTPFRISFFGGGTDYPIWYNDNEGAVLSASIDKYCYITCRYFPPFFNYKYRIVYSQREEVNHLHEIAHPSVRECLSFMGLEKGIEIHHDGDLPARTGLGSSSSFTVGLLNALHALKGNMVTKKQLVLEALQVEQERIKEYVGSQDQTVAAFGGFNKISFGRNHNIIVQPVTIDPARLDHFQSHLMLFFTGFSRIASDIAKEQVGITLAKETELRKMYSMVDQAIGILNSNCDLDEFGRLLNETWKIKRGLTSQISNSKIDEIYDVAIRAGASGGKLLGAGGGGFILFFVKPELQLAVKEKLGKLLHVPFRFENLGSQIVYYAPSRNI</sequence>
<evidence type="ECO:0000256" key="3">
    <source>
        <dbReference type="ARBA" id="ARBA00022777"/>
    </source>
</evidence>
<dbReference type="Pfam" id="PF00288">
    <property type="entry name" value="GHMP_kinases_N"/>
    <property type="match status" value="1"/>
</dbReference>
<name>A0A833L517_UNCSA</name>
<dbReference type="SUPFAM" id="SSF55060">
    <property type="entry name" value="GHMP Kinase, C-terminal domain"/>
    <property type="match status" value="1"/>
</dbReference>
<comment type="caution">
    <text evidence="8">The sequence shown here is derived from an EMBL/GenBank/DDBJ whole genome shotgun (WGS) entry which is preliminary data.</text>
</comment>
<accession>A0A833L517</accession>
<evidence type="ECO:0000256" key="1">
    <source>
        <dbReference type="ARBA" id="ARBA00022679"/>
    </source>
</evidence>
<dbReference type="InterPro" id="IPR052203">
    <property type="entry name" value="GHMP_Kinase-Related"/>
</dbReference>
<dbReference type="SUPFAM" id="SSF54211">
    <property type="entry name" value="Ribosomal protein S5 domain 2-like"/>
    <property type="match status" value="1"/>
</dbReference>
<organism evidence="8 9">
    <name type="scientific">Candidatus Saganbacteria bacterium</name>
    <dbReference type="NCBI Taxonomy" id="2575572"/>
    <lineage>
        <taxon>Bacteria</taxon>
        <taxon>Bacillati</taxon>
        <taxon>Saganbacteria</taxon>
    </lineage>
</organism>
<keyword evidence="2" id="KW-0547">Nucleotide-binding</keyword>
<keyword evidence="1" id="KW-0808">Transferase</keyword>
<dbReference type="GO" id="GO:0042352">
    <property type="term" value="P:GDP-L-fucose salvage"/>
    <property type="evidence" value="ECO:0007669"/>
    <property type="project" value="TreeGrafter"/>
</dbReference>
<dbReference type="PRINTS" id="PR00960">
    <property type="entry name" value="LMBPPROTEIN"/>
</dbReference>
<gene>
    <name evidence="8" type="ORF">FD145_68</name>
</gene>
<dbReference type="GO" id="GO:0050201">
    <property type="term" value="F:fucokinase activity"/>
    <property type="evidence" value="ECO:0007669"/>
    <property type="project" value="TreeGrafter"/>
</dbReference>
<comment type="similarity">
    <text evidence="5">Belongs to the GHMP kinase family.</text>
</comment>
<dbReference type="PANTHER" id="PTHR32463:SF0">
    <property type="entry name" value="L-FUCOSE KINASE"/>
    <property type="match status" value="1"/>
</dbReference>
<dbReference type="InterPro" id="IPR013750">
    <property type="entry name" value="GHMP_kinase_C_dom"/>
</dbReference>
<feature type="domain" description="GHMP kinase N-terminal" evidence="6">
    <location>
        <begin position="82"/>
        <end position="157"/>
    </location>
</feature>
<evidence type="ECO:0000259" key="7">
    <source>
        <dbReference type="Pfam" id="PF08544"/>
    </source>
</evidence>
<dbReference type="GO" id="GO:0005524">
    <property type="term" value="F:ATP binding"/>
    <property type="evidence" value="ECO:0007669"/>
    <property type="project" value="UniProtKB-KW"/>
</dbReference>
<evidence type="ECO:0000259" key="6">
    <source>
        <dbReference type="Pfam" id="PF00288"/>
    </source>
</evidence>
<dbReference type="PANTHER" id="PTHR32463">
    <property type="entry name" value="L-FUCOSE KINASE"/>
    <property type="match status" value="1"/>
</dbReference>
<evidence type="ECO:0000313" key="9">
    <source>
        <dbReference type="Proteomes" id="UP000488506"/>
    </source>
</evidence>
<dbReference type="InterPro" id="IPR001174">
    <property type="entry name" value="HddA/FKP"/>
</dbReference>
<evidence type="ECO:0000256" key="4">
    <source>
        <dbReference type="ARBA" id="ARBA00022840"/>
    </source>
</evidence>
<evidence type="ECO:0000313" key="8">
    <source>
        <dbReference type="EMBL" id="KAF0135242.1"/>
    </source>
</evidence>
<reference evidence="8 9" key="1">
    <citation type="submission" date="2019-12" db="EMBL/GenBank/DDBJ databases">
        <authorList>
            <person name="Wolfe R."/>
            <person name="Danczak R."/>
            <person name="Wilkins M."/>
        </authorList>
    </citation>
    <scope>NUCLEOTIDE SEQUENCE [LARGE SCALE GENOMIC DNA]</scope>
    <source>
        <strain evidence="8">X2_MaxBin.013</strain>
    </source>
</reference>
<dbReference type="InterPro" id="IPR036554">
    <property type="entry name" value="GHMP_kinase_C_sf"/>
</dbReference>
<dbReference type="InterPro" id="IPR006204">
    <property type="entry name" value="GHMP_kinase_N_dom"/>
</dbReference>
<dbReference type="Gene3D" id="3.30.230.120">
    <property type="match status" value="1"/>
</dbReference>
<proteinExistence type="inferred from homology"/>
<dbReference type="AlphaFoldDB" id="A0A833L517"/>
<dbReference type="PIRSF" id="PIRSF036406">
    <property type="entry name" value="Hept_kin"/>
    <property type="match status" value="1"/>
</dbReference>
<dbReference type="Proteomes" id="UP000488506">
    <property type="component" value="Unassembled WGS sequence"/>
</dbReference>
<dbReference type="EMBL" id="WPAF01000001">
    <property type="protein sequence ID" value="KAF0135242.1"/>
    <property type="molecule type" value="Genomic_DNA"/>
</dbReference>
<feature type="domain" description="GHMP kinase C-terminal" evidence="7">
    <location>
        <begin position="236"/>
        <end position="307"/>
    </location>
</feature>
<dbReference type="InterPro" id="IPR020568">
    <property type="entry name" value="Ribosomal_Su5_D2-typ_SF"/>
</dbReference>
<evidence type="ECO:0000256" key="2">
    <source>
        <dbReference type="ARBA" id="ARBA00022741"/>
    </source>
</evidence>
<dbReference type="Pfam" id="PF08544">
    <property type="entry name" value="GHMP_kinases_C"/>
    <property type="match status" value="1"/>
</dbReference>
<dbReference type="InterPro" id="IPR014606">
    <property type="entry name" value="Heptose_7-P_kinase"/>
</dbReference>
<keyword evidence="4" id="KW-0067">ATP-binding</keyword>
<evidence type="ECO:0000256" key="5">
    <source>
        <dbReference type="ARBA" id="ARBA00038121"/>
    </source>
</evidence>
<protein>
    <submittedName>
        <fullName evidence="8">D-glycero-alpha-D-manno-heptose-7-phosphate kinase</fullName>
    </submittedName>
</protein>
<keyword evidence="3 8" id="KW-0418">Kinase</keyword>